<organism evidence="1 2">
    <name type="scientific">Pseudolabrys taiwanensis</name>
    <dbReference type="NCBI Taxonomy" id="331696"/>
    <lineage>
        <taxon>Bacteria</taxon>
        <taxon>Pseudomonadati</taxon>
        <taxon>Pseudomonadota</taxon>
        <taxon>Alphaproteobacteria</taxon>
        <taxon>Hyphomicrobiales</taxon>
        <taxon>Xanthobacteraceae</taxon>
        <taxon>Pseudolabrys</taxon>
    </lineage>
</organism>
<name>A0A345ZVY5_9HYPH</name>
<reference evidence="1 2" key="1">
    <citation type="submission" date="2018-07" db="EMBL/GenBank/DDBJ databases">
        <authorList>
            <person name="Quirk P.G."/>
            <person name="Krulwich T.A."/>
        </authorList>
    </citation>
    <scope>NUCLEOTIDE SEQUENCE [LARGE SCALE GENOMIC DNA]</scope>
    <source>
        <strain evidence="1 2">CC-BB4</strain>
    </source>
</reference>
<sequence length="151" mass="16675">MTPASSFLDALKTAADDAARTEDDFRREIAERTKALERERAYAHRRLNFMRAVADAVASAEDEAIAVAAANAVVQTKLGWANDSEARGEVLDRFVPVAKAVFGSLDAEEPASPADVVSALRDFETWYRGARGSAFWVLFENYMPETPRVDF</sequence>
<dbReference type="KEGG" id="ptaw:DW352_11495"/>
<dbReference type="RefSeq" id="WP_115691356.1">
    <property type="nucleotide sequence ID" value="NZ_CP031417.1"/>
</dbReference>
<protein>
    <submittedName>
        <fullName evidence="1">Uncharacterized protein</fullName>
    </submittedName>
</protein>
<keyword evidence="2" id="KW-1185">Reference proteome</keyword>
<proteinExistence type="predicted"/>
<dbReference type="Proteomes" id="UP000254889">
    <property type="component" value="Chromosome"/>
</dbReference>
<dbReference type="EMBL" id="CP031417">
    <property type="protein sequence ID" value="AXK81082.1"/>
    <property type="molecule type" value="Genomic_DNA"/>
</dbReference>
<evidence type="ECO:0000313" key="2">
    <source>
        <dbReference type="Proteomes" id="UP000254889"/>
    </source>
</evidence>
<accession>A0A345ZVY5</accession>
<dbReference type="AlphaFoldDB" id="A0A345ZVY5"/>
<dbReference type="OrthoDB" id="8451754at2"/>
<gene>
    <name evidence="1" type="ORF">DW352_11495</name>
</gene>
<evidence type="ECO:0000313" key="1">
    <source>
        <dbReference type="EMBL" id="AXK81082.1"/>
    </source>
</evidence>